<dbReference type="PANTHER" id="PTHR46082">
    <property type="entry name" value="ATP/GTP-BINDING PROTEIN-RELATED"/>
    <property type="match status" value="1"/>
</dbReference>
<dbReference type="PANTHER" id="PTHR46082:SF11">
    <property type="entry name" value="AAA+ ATPASE DOMAIN-CONTAINING PROTEIN-RELATED"/>
    <property type="match status" value="1"/>
</dbReference>
<name>A0AAD4CE80_ASPNN</name>
<organism evidence="3 4">
    <name type="scientific">Aspergillus nanangensis</name>
    <dbReference type="NCBI Taxonomy" id="2582783"/>
    <lineage>
        <taxon>Eukaryota</taxon>
        <taxon>Fungi</taxon>
        <taxon>Dikarya</taxon>
        <taxon>Ascomycota</taxon>
        <taxon>Pezizomycotina</taxon>
        <taxon>Eurotiomycetes</taxon>
        <taxon>Eurotiomycetidae</taxon>
        <taxon>Eurotiales</taxon>
        <taxon>Aspergillaceae</taxon>
        <taxon>Aspergillus</taxon>
        <taxon>Aspergillus subgen. Circumdati</taxon>
    </lineage>
</organism>
<comment type="caution">
    <text evidence="3">The sequence shown here is derived from an EMBL/GenBank/DDBJ whole genome shotgun (WGS) entry which is preliminary data.</text>
</comment>
<gene>
    <name evidence="3" type="ORF">FE257_000937</name>
</gene>
<dbReference type="GO" id="GO:0009116">
    <property type="term" value="P:nucleoside metabolic process"/>
    <property type="evidence" value="ECO:0007669"/>
    <property type="project" value="InterPro"/>
</dbReference>
<dbReference type="InterPro" id="IPR035994">
    <property type="entry name" value="Nucleoside_phosphorylase_sf"/>
</dbReference>
<dbReference type="SUPFAM" id="SSF52540">
    <property type="entry name" value="P-loop containing nucleoside triphosphate hydrolases"/>
    <property type="match status" value="1"/>
</dbReference>
<dbReference type="GO" id="GO:0003824">
    <property type="term" value="F:catalytic activity"/>
    <property type="evidence" value="ECO:0007669"/>
    <property type="project" value="InterPro"/>
</dbReference>
<feature type="domain" description="Nephrocystin 3-like N-terminal" evidence="2">
    <location>
        <begin position="277"/>
        <end position="437"/>
    </location>
</feature>
<evidence type="ECO:0000256" key="1">
    <source>
        <dbReference type="ARBA" id="ARBA00022737"/>
    </source>
</evidence>
<dbReference type="Gene3D" id="3.40.50.1580">
    <property type="entry name" value="Nucleoside phosphorylase domain"/>
    <property type="match status" value="1"/>
</dbReference>
<dbReference type="InterPro" id="IPR053137">
    <property type="entry name" value="NLR-like"/>
</dbReference>
<protein>
    <recommendedName>
        <fullName evidence="2">Nephrocystin 3-like N-terminal domain-containing protein</fullName>
    </recommendedName>
</protein>
<accession>A0AAD4CE80</accession>
<dbReference type="InterPro" id="IPR027417">
    <property type="entry name" value="P-loop_NTPase"/>
</dbReference>
<dbReference type="EMBL" id="VCAU01000109">
    <property type="protein sequence ID" value="KAF9884870.1"/>
    <property type="molecule type" value="Genomic_DNA"/>
</dbReference>
<keyword evidence="1" id="KW-0677">Repeat</keyword>
<evidence type="ECO:0000259" key="2">
    <source>
        <dbReference type="Pfam" id="PF24883"/>
    </source>
</evidence>
<dbReference type="AlphaFoldDB" id="A0AAD4CE80"/>
<evidence type="ECO:0000313" key="3">
    <source>
        <dbReference type="EMBL" id="KAF9884870.1"/>
    </source>
</evidence>
<proteinExistence type="predicted"/>
<dbReference type="Proteomes" id="UP001194746">
    <property type="component" value="Unassembled WGS sequence"/>
</dbReference>
<sequence length="766" mass="85328">MAKRRRLSPQDYAVGWVCALAIELAAAEEILDETHEDLDYGANSIYTLGRVGEHNVVIACLPKGQMGTNSAATAAAQLKSVFPSVSFGILVGIGGEVPSVDADVRLGDVVVSQPRKLHGGVVQYDFGKSTPSGIERTGFLNAPPKILLEAVAKLQASHLRGRTKFHEYISRFNSLPTFSSPNHQPDGLFDANYQHLGGSTCENCSNERLMTRVMRNEGVVIHYATTKERPTEEYLKKQKAIEETLSRLPYAVDASFNSYQRQHEPTCLVDTQVQVLEEISSWANGENGCSIFWLNGWAGTGKSTIARTIARKYYNEQRLGASFFFSRGGGDVGHSGKFVTSLARQLAMNVLPLQPSICEAAAACLDIGAQSLTDQWRQLVLGPLSKLSIRSGLPSYIIVIDALDECDDDRSIRIILQLLTEAQSVSKNLLRVFVTSRPNLPINHGFSQIPEPNRCTIILHHISSETLGHDITIFLKHELLVIAQEQGLGELWPGTDAINHLAESAGGLFIWCATASRFIYEGGLFAEDRLNTLLQDIPSGTAPEERLDEIYLSVLRSSVQTTYTEQEKERFFDLLRELLGVFVTLFSPLSLGSICKLLQVPRRKTDSMLMHLHAILDIPDDMDRPLRLHHPSFRDFLLDTHRCKDSRFCVNEQSANYELAQRCLKLMDSVLRQDICRVNSPGTSTDEVDETQVQRHISLEAQYACLFWVQHFTRSGALLKDDDLIHLFLSKHILHWLEALSGMRRLSEGLLAILSLEITTALNYPS</sequence>
<reference evidence="3" key="2">
    <citation type="submission" date="2020-02" db="EMBL/GenBank/DDBJ databases">
        <authorList>
            <person name="Gilchrist C.L.M."/>
            <person name="Chooi Y.-H."/>
        </authorList>
    </citation>
    <scope>NUCLEOTIDE SEQUENCE</scope>
    <source>
        <strain evidence="3">MST-FP2251</strain>
    </source>
</reference>
<keyword evidence="4" id="KW-1185">Reference proteome</keyword>
<dbReference type="Pfam" id="PF24883">
    <property type="entry name" value="NPHP3_N"/>
    <property type="match status" value="1"/>
</dbReference>
<reference evidence="3" key="1">
    <citation type="journal article" date="2019" name="Beilstein J. Org. Chem.">
        <title>Nanangenines: drimane sesquiterpenoids as the dominant metabolite cohort of a novel Australian fungus, Aspergillus nanangensis.</title>
        <authorList>
            <person name="Lacey H.J."/>
            <person name="Gilchrist C.L.M."/>
            <person name="Crombie A."/>
            <person name="Kalaitzis J.A."/>
            <person name="Vuong D."/>
            <person name="Rutledge P.J."/>
            <person name="Turner P."/>
            <person name="Pitt J.I."/>
            <person name="Lacey E."/>
            <person name="Chooi Y.H."/>
            <person name="Piggott A.M."/>
        </authorList>
    </citation>
    <scope>NUCLEOTIDE SEQUENCE</scope>
    <source>
        <strain evidence="3">MST-FP2251</strain>
    </source>
</reference>
<dbReference type="Gene3D" id="3.40.50.300">
    <property type="entry name" value="P-loop containing nucleotide triphosphate hydrolases"/>
    <property type="match status" value="1"/>
</dbReference>
<dbReference type="InterPro" id="IPR056884">
    <property type="entry name" value="NPHP3-like_N"/>
</dbReference>
<evidence type="ECO:0000313" key="4">
    <source>
        <dbReference type="Proteomes" id="UP001194746"/>
    </source>
</evidence>
<dbReference type="SUPFAM" id="SSF53167">
    <property type="entry name" value="Purine and uridine phosphorylases"/>
    <property type="match status" value="1"/>
</dbReference>